<protein>
    <submittedName>
        <fullName evidence="2">Transcriptional regulator</fullName>
    </submittedName>
</protein>
<dbReference type="PANTHER" id="PTHR35010:SF2">
    <property type="entry name" value="BLL4672 PROTEIN"/>
    <property type="match status" value="1"/>
</dbReference>
<dbReference type="CDD" id="cd00093">
    <property type="entry name" value="HTH_XRE"/>
    <property type="match status" value="1"/>
</dbReference>
<dbReference type="InterPro" id="IPR041413">
    <property type="entry name" value="MLTR_LBD"/>
</dbReference>
<proteinExistence type="predicted"/>
<accession>A0A2G3PPZ7</accession>
<dbReference type="EMBL" id="PEBD01000004">
    <property type="protein sequence ID" value="PHV67929.1"/>
    <property type="molecule type" value="Genomic_DNA"/>
</dbReference>
<organism evidence="2 3">
    <name type="scientific">Williamsia marianensis</name>
    <dbReference type="NCBI Taxonomy" id="85044"/>
    <lineage>
        <taxon>Bacteria</taxon>
        <taxon>Bacillati</taxon>
        <taxon>Actinomycetota</taxon>
        <taxon>Actinomycetes</taxon>
        <taxon>Mycobacteriales</taxon>
        <taxon>Nocardiaceae</taxon>
        <taxon>Williamsia</taxon>
    </lineage>
</organism>
<evidence type="ECO:0000313" key="2">
    <source>
        <dbReference type="EMBL" id="PHV67929.1"/>
    </source>
</evidence>
<dbReference type="SUPFAM" id="SSF47413">
    <property type="entry name" value="lambda repressor-like DNA-binding domains"/>
    <property type="match status" value="1"/>
</dbReference>
<comment type="caution">
    <text evidence="2">The sequence shown here is derived from an EMBL/GenBank/DDBJ whole genome shotgun (WGS) entry which is preliminary data.</text>
</comment>
<dbReference type="RefSeq" id="WP_099381106.1">
    <property type="nucleotide sequence ID" value="NZ_PEBD01000004.1"/>
</dbReference>
<dbReference type="PANTHER" id="PTHR35010">
    <property type="entry name" value="BLL4672 PROTEIN-RELATED"/>
    <property type="match status" value="1"/>
</dbReference>
<dbReference type="InterPro" id="IPR010982">
    <property type="entry name" value="Lambda_DNA-bd_dom_sf"/>
</dbReference>
<reference evidence="2 3" key="1">
    <citation type="submission" date="2017-10" db="EMBL/GenBank/DDBJ databases">
        <title>The draft genome sequence of Williamsia sp. BULT 1.1 isolated from the semi-arid grassland soils from South Africa.</title>
        <authorList>
            <person name="Kabwe M.H."/>
            <person name="Govender N."/>
            <person name="Mutseka Lunga P."/>
            <person name="Vikram S."/>
            <person name="Makhalanyane T.P."/>
        </authorList>
    </citation>
    <scope>NUCLEOTIDE SEQUENCE [LARGE SCALE GENOMIC DNA]</scope>
    <source>
        <strain evidence="2 3">BULT 1.1</strain>
    </source>
</reference>
<evidence type="ECO:0000259" key="1">
    <source>
        <dbReference type="PROSITE" id="PS50943"/>
    </source>
</evidence>
<feature type="domain" description="HTH cro/C1-type" evidence="1">
    <location>
        <begin position="35"/>
        <end position="85"/>
    </location>
</feature>
<dbReference type="SMART" id="SM00530">
    <property type="entry name" value="HTH_XRE"/>
    <property type="match status" value="1"/>
</dbReference>
<dbReference type="Pfam" id="PF17765">
    <property type="entry name" value="MLTR_LBD"/>
    <property type="match status" value="1"/>
</dbReference>
<dbReference type="Gene3D" id="1.10.260.40">
    <property type="entry name" value="lambda repressor-like DNA-binding domains"/>
    <property type="match status" value="1"/>
</dbReference>
<sequence length="287" mass="31574">MSGNGQLGDYLRARRELVRPEDVGLPVVGQRRVSGLRREEVAMLAGISSDYYLRLEQGRDHNPSVQVLESLGRVLQLDETATTYLIGLAAPQTRKRTRRHRRETVPEGIRQLLATIGMPAFVESRHFDVLAANDLARAVSPNLRVGRNRLKALFLDPGEQALCPNHELAMAHLVAGFRQSIGTDVDDPRVVQIVGELSLASEQFRRLWARHDVRVRVGTQTPMYHPQVGELMLYKDRLAVDASEGLVLVIYHAAPGSDSAEKLALLASLAAQAAPELSARAADVTDG</sequence>
<name>A0A2G3PPZ7_WILMA</name>
<dbReference type="Proteomes" id="UP000225108">
    <property type="component" value="Unassembled WGS sequence"/>
</dbReference>
<gene>
    <name evidence="2" type="ORF">CSW57_01160</name>
</gene>
<dbReference type="PROSITE" id="PS50943">
    <property type="entry name" value="HTH_CROC1"/>
    <property type="match status" value="1"/>
</dbReference>
<dbReference type="Pfam" id="PF13560">
    <property type="entry name" value="HTH_31"/>
    <property type="match status" value="1"/>
</dbReference>
<dbReference type="GO" id="GO:0003677">
    <property type="term" value="F:DNA binding"/>
    <property type="evidence" value="ECO:0007669"/>
    <property type="project" value="InterPro"/>
</dbReference>
<evidence type="ECO:0000313" key="3">
    <source>
        <dbReference type="Proteomes" id="UP000225108"/>
    </source>
</evidence>
<dbReference type="AlphaFoldDB" id="A0A2G3PPZ7"/>
<dbReference type="InterPro" id="IPR001387">
    <property type="entry name" value="Cro/C1-type_HTH"/>
</dbReference>
<dbReference type="Gene3D" id="3.30.450.180">
    <property type="match status" value="1"/>
</dbReference>